<proteinExistence type="predicted"/>
<keyword evidence="2" id="KW-1185">Reference proteome</keyword>
<dbReference type="Proteomes" id="UP000223789">
    <property type="component" value="Segment"/>
</dbReference>
<sequence>MVYTPTFAGETLTAAKFNSLLIEETMPWTDFAAIGSFASGFSAASYTPRMRKLRILGQERWEYEGRLAVTSGTIVANVNTTAFTFNVGFRPAFEHGWQVTGGSTGFFGVRAAISTGGLLQVGVPTGAGNTTNGVLLDGLFIDAPI</sequence>
<dbReference type="EMBL" id="KU958700">
    <property type="protein sequence ID" value="AMS01578.1"/>
    <property type="molecule type" value="Genomic_DNA"/>
</dbReference>
<evidence type="ECO:0000313" key="1">
    <source>
        <dbReference type="EMBL" id="AMS01578.1"/>
    </source>
</evidence>
<evidence type="ECO:0000313" key="2">
    <source>
        <dbReference type="Proteomes" id="UP000223789"/>
    </source>
</evidence>
<protein>
    <submittedName>
        <fullName evidence="1">Uncharacterized protein</fullName>
    </submittedName>
</protein>
<reference evidence="1 2" key="1">
    <citation type="submission" date="2016-03" db="EMBL/GenBank/DDBJ databases">
        <authorList>
            <person name="Ploux O."/>
        </authorList>
    </citation>
    <scope>NUCLEOTIDE SEQUENCE [LARGE SCALE GENOMIC DNA]</scope>
</reference>
<name>A0A142K645_9CAUD</name>
<accession>A0A142K645</accession>
<organism evidence="1 2">
    <name type="scientific">Streptomyces phage Chymera</name>
    <dbReference type="NCBI Taxonomy" id="1821728"/>
    <lineage>
        <taxon>Viruses</taxon>
        <taxon>Duplodnaviria</taxon>
        <taxon>Heunggongvirae</taxon>
        <taxon>Uroviricota</taxon>
        <taxon>Caudoviricetes</taxon>
        <taxon>Chymeravirus</taxon>
        <taxon>Chymeravirus chymera</taxon>
    </lineage>
</organism>
<gene>
    <name evidence="1" type="ORF">SEA_CHYMERA_19</name>
</gene>